<dbReference type="PANTHER" id="PTHR21089">
    <property type="entry name" value="SHIKIMATE DEHYDROGENASE"/>
    <property type="match status" value="1"/>
</dbReference>
<name>A0A1L4CXC4_9BACT</name>
<sequence>MRNEISEHNSSAPDGKTKFCFLFGSHIEHSLSPAIHTRWFHVNNLNCIYLPMQIQNEYQFLNMMNCLTQSQNFLGGNITLPFKNSALKLDFMRCSENVKVTQAANTVYKNSLDEWYLENTDIAGIEFSLNSLLVPNSDFEMIVLGGGGAASSVIYNGIINKYCSRIVCLTRNPVKTLQKYPFLANERKVNLYALNTESLYQWRAVKSQSMKSTLLINTLPLGMTNQNTKGVYGEENYFAMSLIQCLDKETDCYFDLIYKDTETIRFAQYKGIKCINGKLMLETQAKKSFFLWTGVLPMN</sequence>
<dbReference type="SUPFAM" id="SSF51735">
    <property type="entry name" value="NAD(P)-binding Rossmann-fold domains"/>
    <property type="match status" value="1"/>
</dbReference>
<dbReference type="Gene3D" id="3.40.50.10860">
    <property type="entry name" value="Leucine Dehydrogenase, chain A, domain 1"/>
    <property type="match status" value="1"/>
</dbReference>
<dbReference type="STRING" id="1915309.AXG55_01085"/>
<keyword evidence="6" id="KW-1185">Reference proteome</keyword>
<dbReference type="InterPro" id="IPR022893">
    <property type="entry name" value="Shikimate_DH_fam"/>
</dbReference>
<dbReference type="InterPro" id="IPR046346">
    <property type="entry name" value="Aminoacid_DH-like_N_sf"/>
</dbReference>
<evidence type="ECO:0000256" key="1">
    <source>
        <dbReference type="ARBA" id="ARBA00004871"/>
    </source>
</evidence>
<dbReference type="GO" id="GO:0009423">
    <property type="term" value="P:chorismate biosynthetic process"/>
    <property type="evidence" value="ECO:0007669"/>
    <property type="project" value="TreeGrafter"/>
</dbReference>
<gene>
    <name evidence="5" type="ORF">AXG55_01085</name>
</gene>
<dbReference type="KEGG" id="saqi:AXG55_01085"/>
<dbReference type="Proteomes" id="UP000184731">
    <property type="component" value="Chromosome"/>
</dbReference>
<dbReference type="GO" id="GO:0009073">
    <property type="term" value="P:aromatic amino acid family biosynthetic process"/>
    <property type="evidence" value="ECO:0007669"/>
    <property type="project" value="UniProtKB-KW"/>
</dbReference>
<dbReference type="InterPro" id="IPR013708">
    <property type="entry name" value="Shikimate_DH-bd_N"/>
</dbReference>
<reference evidence="5 6" key="1">
    <citation type="submission" date="2016-10" db="EMBL/GenBank/DDBJ databases">
        <title>Silvanigrella aquatica sp. nov., isolated from a freshwater lake located in the Black Forest, Germany, description of Silvanigrellaceae fam. nov., Silvanigrellales ord. nov., reclassification of the order Bdellovibrionales in the class Oligoflexia, reclassification of the families Bacteriovoracaceae and Halobacteriovoraceae in the new order Bacteriovoracales ord. nov., and reclassification of the family Pseudobacteriovoracaceae in the order Oligoflexiales.</title>
        <authorList>
            <person name="Hahn M.W."/>
            <person name="Schmidt J."/>
            <person name="Koll U."/>
            <person name="Rohde M."/>
            <person name="Verbag S."/>
            <person name="Pitt A."/>
            <person name="Nakai R."/>
            <person name="Naganuma T."/>
            <person name="Lang E."/>
        </authorList>
    </citation>
    <scope>NUCLEOTIDE SEQUENCE [LARGE SCALE GENOMIC DNA]</scope>
    <source>
        <strain evidence="5 6">MWH-Nonnen-W8red</strain>
    </source>
</reference>
<dbReference type="Gene3D" id="3.40.50.720">
    <property type="entry name" value="NAD(P)-binding Rossmann-like Domain"/>
    <property type="match status" value="1"/>
</dbReference>
<dbReference type="InterPro" id="IPR036291">
    <property type="entry name" value="NAD(P)-bd_dom_sf"/>
</dbReference>
<dbReference type="OrthoDB" id="9776868at2"/>
<evidence type="ECO:0000256" key="3">
    <source>
        <dbReference type="ARBA" id="ARBA00023141"/>
    </source>
</evidence>
<dbReference type="SUPFAM" id="SSF53223">
    <property type="entry name" value="Aminoacid dehydrogenase-like, N-terminal domain"/>
    <property type="match status" value="1"/>
</dbReference>
<keyword evidence="2" id="KW-0560">Oxidoreductase</keyword>
<accession>A0A1L4CXC4</accession>
<evidence type="ECO:0000256" key="2">
    <source>
        <dbReference type="ARBA" id="ARBA00023002"/>
    </source>
</evidence>
<dbReference type="Pfam" id="PF08501">
    <property type="entry name" value="Shikimate_dh_N"/>
    <property type="match status" value="1"/>
</dbReference>
<protein>
    <recommendedName>
        <fullName evidence="4">Shikimate dehydrogenase substrate binding N-terminal domain-containing protein</fullName>
    </recommendedName>
</protein>
<dbReference type="RefSeq" id="WP_148696310.1">
    <property type="nucleotide sequence ID" value="NZ_CP017834.1"/>
</dbReference>
<evidence type="ECO:0000313" key="5">
    <source>
        <dbReference type="EMBL" id="APJ02601.1"/>
    </source>
</evidence>
<keyword evidence="3" id="KW-0057">Aromatic amino acid biosynthesis</keyword>
<evidence type="ECO:0000259" key="4">
    <source>
        <dbReference type="Pfam" id="PF08501"/>
    </source>
</evidence>
<dbReference type="AlphaFoldDB" id="A0A1L4CXC4"/>
<feature type="domain" description="Shikimate dehydrogenase substrate binding N-terminal" evidence="4">
    <location>
        <begin position="22"/>
        <end position="107"/>
    </location>
</feature>
<dbReference type="PANTHER" id="PTHR21089:SF1">
    <property type="entry name" value="BIFUNCTIONAL 3-DEHYDROQUINATE DEHYDRATASE_SHIKIMATE DEHYDROGENASE, CHLOROPLASTIC"/>
    <property type="match status" value="1"/>
</dbReference>
<dbReference type="EMBL" id="CP017834">
    <property type="protein sequence ID" value="APJ02601.1"/>
    <property type="molecule type" value="Genomic_DNA"/>
</dbReference>
<comment type="pathway">
    <text evidence="1">Metabolic intermediate biosynthesis; chorismate biosynthesis; chorismate from D-erythrose 4-phosphate and phosphoenolpyruvate: step 4/7.</text>
</comment>
<proteinExistence type="predicted"/>
<dbReference type="GO" id="GO:0004764">
    <property type="term" value="F:shikimate 3-dehydrogenase (NADP+) activity"/>
    <property type="evidence" value="ECO:0007669"/>
    <property type="project" value="InterPro"/>
</dbReference>
<dbReference type="GO" id="GO:0019632">
    <property type="term" value="P:shikimate metabolic process"/>
    <property type="evidence" value="ECO:0007669"/>
    <property type="project" value="TreeGrafter"/>
</dbReference>
<organism evidence="5 6">
    <name type="scientific">Silvanigrella aquatica</name>
    <dbReference type="NCBI Taxonomy" id="1915309"/>
    <lineage>
        <taxon>Bacteria</taxon>
        <taxon>Pseudomonadati</taxon>
        <taxon>Bdellovibrionota</taxon>
        <taxon>Oligoflexia</taxon>
        <taxon>Silvanigrellales</taxon>
        <taxon>Silvanigrellaceae</taxon>
        <taxon>Silvanigrella</taxon>
    </lineage>
</organism>
<evidence type="ECO:0000313" key="6">
    <source>
        <dbReference type="Proteomes" id="UP000184731"/>
    </source>
</evidence>
<keyword evidence="3" id="KW-0028">Amino-acid biosynthesis</keyword>